<accession>A0ABS3YLW6</accession>
<proteinExistence type="predicted"/>
<dbReference type="PANTHER" id="PTHR13136">
    <property type="entry name" value="TESTIS DEVELOPMENT PROTEIN PRTD"/>
    <property type="match status" value="1"/>
</dbReference>
<dbReference type="InterPro" id="IPR046879">
    <property type="entry name" value="KANL3/Tex30_Abhydrolase"/>
</dbReference>
<keyword evidence="3" id="KW-1185">Reference proteome</keyword>
<dbReference type="GO" id="GO:0016787">
    <property type="term" value="F:hydrolase activity"/>
    <property type="evidence" value="ECO:0007669"/>
    <property type="project" value="UniProtKB-KW"/>
</dbReference>
<sequence length="219" mass="23534">MSTKRITIPVSSTVGKVTVAYDVPANATCLLTLAHGAGAGMDHSFMVSLAESLSAAHIGTLRFNFPFAENKKGRPDTPAVAHATIEAAINKARDLFPDLPLFAAGKSFGGRMSSQYLSTHPEAEVKGIVFYGFPLHPAGKPSIDRAEHLKDVKVPMLFLQGTKDTLAQWDLIEEVCGSLKKAKLVKLEGADHSFKAGKQDTMSMLVKATTDWIGQVLKL</sequence>
<feature type="domain" description="KANL3/Tex30 alpha/beta hydrolase-like" evidence="1">
    <location>
        <begin position="30"/>
        <end position="202"/>
    </location>
</feature>
<dbReference type="EMBL" id="JAGHKO010000001">
    <property type="protein sequence ID" value="MBO9198884.1"/>
    <property type="molecule type" value="Genomic_DNA"/>
</dbReference>
<dbReference type="SUPFAM" id="SSF53474">
    <property type="entry name" value="alpha/beta-Hydrolases"/>
    <property type="match status" value="1"/>
</dbReference>
<dbReference type="InterPro" id="IPR029058">
    <property type="entry name" value="AB_hydrolase_fold"/>
</dbReference>
<name>A0ABS3YLW6_9BACT</name>
<dbReference type="RefSeq" id="WP_209136968.1">
    <property type="nucleotide sequence ID" value="NZ_JAGHKO010000001.1"/>
</dbReference>
<reference evidence="2 3" key="1">
    <citation type="submission" date="2021-03" db="EMBL/GenBank/DDBJ databases">
        <title>Assistant Professor.</title>
        <authorList>
            <person name="Huq M.A."/>
        </authorList>
    </citation>
    <scope>NUCLEOTIDE SEQUENCE [LARGE SCALE GENOMIC DNA]</scope>
    <source>
        <strain evidence="2 3">MAH-29</strain>
    </source>
</reference>
<comment type="caution">
    <text evidence="2">The sequence shown here is derived from an EMBL/GenBank/DDBJ whole genome shotgun (WGS) entry which is preliminary data.</text>
</comment>
<dbReference type="Pfam" id="PF20408">
    <property type="entry name" value="Abhydrolase_11"/>
    <property type="match status" value="1"/>
</dbReference>
<evidence type="ECO:0000313" key="3">
    <source>
        <dbReference type="Proteomes" id="UP000677244"/>
    </source>
</evidence>
<evidence type="ECO:0000259" key="1">
    <source>
        <dbReference type="Pfam" id="PF20408"/>
    </source>
</evidence>
<organism evidence="2 3">
    <name type="scientific">Niastella soli</name>
    <dbReference type="NCBI Taxonomy" id="2821487"/>
    <lineage>
        <taxon>Bacteria</taxon>
        <taxon>Pseudomonadati</taxon>
        <taxon>Bacteroidota</taxon>
        <taxon>Chitinophagia</taxon>
        <taxon>Chitinophagales</taxon>
        <taxon>Chitinophagaceae</taxon>
        <taxon>Niastella</taxon>
    </lineage>
</organism>
<gene>
    <name evidence="2" type="ORF">J7I42_01325</name>
</gene>
<protein>
    <submittedName>
        <fullName evidence="2">Dienelactone hydrolase family protein</fullName>
    </submittedName>
</protein>
<evidence type="ECO:0000313" key="2">
    <source>
        <dbReference type="EMBL" id="MBO9198884.1"/>
    </source>
</evidence>
<keyword evidence="2" id="KW-0378">Hydrolase</keyword>
<dbReference type="Proteomes" id="UP000677244">
    <property type="component" value="Unassembled WGS sequence"/>
</dbReference>
<dbReference type="PANTHER" id="PTHR13136:SF11">
    <property type="entry name" value="TESTIS-EXPRESSED PROTEIN 30"/>
    <property type="match status" value="1"/>
</dbReference>
<dbReference type="Gene3D" id="3.40.50.1820">
    <property type="entry name" value="alpha/beta hydrolase"/>
    <property type="match status" value="1"/>
</dbReference>
<dbReference type="InterPro" id="IPR026555">
    <property type="entry name" value="NSL3/Tex30"/>
</dbReference>